<dbReference type="STRING" id="1447872.A0A1J9QS46"/>
<dbReference type="VEuPathDB" id="FungiDB:AJ78_01323"/>
<keyword evidence="4" id="KW-0808">Transferase</keyword>
<dbReference type="NCBIfam" id="NF010611">
    <property type="entry name" value="PRK14012.1"/>
    <property type="match status" value="1"/>
</dbReference>
<comment type="function">
    <text evidence="9">Catalyzes the removal of elemental sulfur from cysteine to produce alanine. It supplies the inorganic sulfur for iron-sulfur (Fe-S) clusters. Plays a role in both tRNA-processing and mitochondrial metabolism. Involved in the 2-thio-modification of both 5-carboxymethylaminomethyl-2-thiouridine in mitochondrial tRNAs and 5-methoxycarbonylmethyl-2-thiouridine (mcm5s2U) in cytoplasmic tRNAs.</text>
</comment>
<dbReference type="PROSITE" id="PS00595">
    <property type="entry name" value="AA_TRANSFER_CLASS_5"/>
    <property type="match status" value="1"/>
</dbReference>
<dbReference type="InterPro" id="IPR015421">
    <property type="entry name" value="PyrdxlP-dep_Trfase_major"/>
</dbReference>
<evidence type="ECO:0000313" key="14">
    <source>
        <dbReference type="Proteomes" id="UP000182235"/>
    </source>
</evidence>
<evidence type="ECO:0000256" key="9">
    <source>
        <dbReference type="ARBA" id="ARBA00045623"/>
    </source>
</evidence>
<dbReference type="GO" id="GO:0005634">
    <property type="term" value="C:nucleus"/>
    <property type="evidence" value="ECO:0007669"/>
    <property type="project" value="TreeGrafter"/>
</dbReference>
<dbReference type="InterPro" id="IPR020578">
    <property type="entry name" value="Aminotrans_V_PyrdxlP_BS"/>
</dbReference>
<dbReference type="GO" id="GO:0034227">
    <property type="term" value="P:tRNA thio-modification"/>
    <property type="evidence" value="ECO:0007669"/>
    <property type="project" value="UniProtKB-ARBA"/>
</dbReference>
<evidence type="ECO:0000256" key="6">
    <source>
        <dbReference type="ARBA" id="ARBA00022898"/>
    </source>
</evidence>
<dbReference type="GO" id="GO:0044571">
    <property type="term" value="P:[2Fe-2S] cluster assembly"/>
    <property type="evidence" value="ECO:0007669"/>
    <property type="project" value="InterPro"/>
</dbReference>
<dbReference type="Pfam" id="PF00266">
    <property type="entry name" value="Aminotran_5"/>
    <property type="match status" value="1"/>
</dbReference>
<sequence>MSNLAPSAFRQALRVCPRRCTLSRTATHRIVTTQRYYASESKPTRAQASVDVDTAIKTGQKSFIEQTGIRPQDVPVPGTAVNSDAMMSPSAGILKQATVLDQGARPIYLDMQATTPTDPRVLDAMLPFLTGLYGNPHSRTHAYGWETEKATEQAREHVAKLIGADAKEIIFTSGATESNNMSIKGVAKFFGRSGKKKHIITSQTEHKCVLDSCRHLQDEGFEVTYLPVQNNGLINLKDLEAAIRPETALVSIMTVNNEIGVIQPVKEIGALCRSKKVFFHTDAAQAVGKIPVDVNEWNVDLLSISGHKVYGPKGIGACYVRRRPRVRLDPIITGGGQERGLRSGTLAPHLVVGIGEACRIAKQEMEYDAKRIEALSKRLLDGLLSMEHTTLNGDPDKHYPGCVNVSFAYVEGESLLMALKDIALSSGSACTSASLEPSYVLRALGNSDESAHSSIRFGIGRFTTQSEIDYVLKAVRERVTFLRELSPLWELVQEGVDLNTIEWSQH</sequence>
<dbReference type="GO" id="GO:0031071">
    <property type="term" value="F:cysteine desulfurase activity"/>
    <property type="evidence" value="ECO:0007669"/>
    <property type="project" value="UniProtKB-EC"/>
</dbReference>
<evidence type="ECO:0000256" key="7">
    <source>
        <dbReference type="ARBA" id="ARBA00023004"/>
    </source>
</evidence>
<evidence type="ECO:0000256" key="10">
    <source>
        <dbReference type="ARBA" id="ARBA00050776"/>
    </source>
</evidence>
<dbReference type="FunFam" id="3.90.1150.10:FF:000002">
    <property type="entry name" value="Cysteine desulfurase IscS"/>
    <property type="match status" value="1"/>
</dbReference>
<comment type="cofactor">
    <cofactor evidence="1 11">
        <name>pyridoxal 5'-phosphate</name>
        <dbReference type="ChEBI" id="CHEBI:597326"/>
    </cofactor>
</comment>
<evidence type="ECO:0000256" key="3">
    <source>
        <dbReference type="ARBA" id="ARBA00012239"/>
    </source>
</evidence>
<keyword evidence="7" id="KW-0408">Iron</keyword>
<keyword evidence="6" id="KW-0663">Pyridoxal phosphate</keyword>
<keyword evidence="5" id="KW-0479">Metal-binding</keyword>
<dbReference type="Gene3D" id="3.40.640.10">
    <property type="entry name" value="Type I PLP-dependent aspartate aminotransferase-like (Major domain)"/>
    <property type="match status" value="1"/>
</dbReference>
<dbReference type="EMBL" id="LGRN01000028">
    <property type="protein sequence ID" value="OJD18708.1"/>
    <property type="molecule type" value="Genomic_DNA"/>
</dbReference>
<dbReference type="SUPFAM" id="SSF53383">
    <property type="entry name" value="PLP-dependent transferases"/>
    <property type="match status" value="1"/>
</dbReference>
<dbReference type="EC" id="2.8.1.7" evidence="3"/>
<comment type="caution">
    <text evidence="13">The sequence shown here is derived from an EMBL/GenBank/DDBJ whole genome shotgun (WGS) entry which is preliminary data.</text>
</comment>
<dbReference type="Gene3D" id="3.90.1150.10">
    <property type="entry name" value="Aspartate Aminotransferase, domain 1"/>
    <property type="match status" value="1"/>
</dbReference>
<dbReference type="InterPro" id="IPR015424">
    <property type="entry name" value="PyrdxlP-dep_Trfase"/>
</dbReference>
<evidence type="ECO:0000256" key="8">
    <source>
        <dbReference type="ARBA" id="ARBA00023014"/>
    </source>
</evidence>
<dbReference type="GO" id="GO:0046872">
    <property type="term" value="F:metal ion binding"/>
    <property type="evidence" value="ECO:0007669"/>
    <property type="project" value="UniProtKB-KW"/>
</dbReference>
<reference evidence="13 14" key="1">
    <citation type="submission" date="2015-07" db="EMBL/GenBank/DDBJ databases">
        <title>Emmonsia species relationships and genome sequence.</title>
        <authorList>
            <consortium name="The Broad Institute Genomics Platform"/>
            <person name="Cuomo C.A."/>
            <person name="Munoz J.F."/>
            <person name="Imamovic A."/>
            <person name="Priest M.E."/>
            <person name="Young S."/>
            <person name="Clay O.K."/>
            <person name="McEwen J.G."/>
        </authorList>
    </citation>
    <scope>NUCLEOTIDE SEQUENCE [LARGE SCALE GENOMIC DNA]</scope>
    <source>
        <strain evidence="13 14">UAMH 9510</strain>
    </source>
</reference>
<protein>
    <recommendedName>
        <fullName evidence="3">cysteine desulfurase</fullName>
        <ecNumber evidence="3">2.8.1.7</ecNumber>
    </recommendedName>
</protein>
<dbReference type="GO" id="GO:0030170">
    <property type="term" value="F:pyridoxal phosphate binding"/>
    <property type="evidence" value="ECO:0007669"/>
    <property type="project" value="InterPro"/>
</dbReference>
<dbReference type="HAMAP" id="MF_00331">
    <property type="entry name" value="Cys_desulf_IscS"/>
    <property type="match status" value="1"/>
</dbReference>
<evidence type="ECO:0000256" key="2">
    <source>
        <dbReference type="ARBA" id="ARBA00006490"/>
    </source>
</evidence>
<gene>
    <name evidence="13" type="ORF">AJ78_01323</name>
</gene>
<dbReference type="NCBIfam" id="TIGR02006">
    <property type="entry name" value="IscS"/>
    <property type="match status" value="1"/>
</dbReference>
<dbReference type="PANTHER" id="PTHR11601">
    <property type="entry name" value="CYSTEINE DESULFURYLASE FAMILY MEMBER"/>
    <property type="match status" value="1"/>
</dbReference>
<dbReference type="FunFam" id="3.40.640.10:FF:000003">
    <property type="entry name" value="Cysteine desulfurase IscS"/>
    <property type="match status" value="1"/>
</dbReference>
<evidence type="ECO:0000256" key="4">
    <source>
        <dbReference type="ARBA" id="ARBA00022679"/>
    </source>
</evidence>
<evidence type="ECO:0000313" key="13">
    <source>
        <dbReference type="EMBL" id="OJD18708.1"/>
    </source>
</evidence>
<evidence type="ECO:0000256" key="5">
    <source>
        <dbReference type="ARBA" id="ARBA00022723"/>
    </source>
</evidence>
<dbReference type="Proteomes" id="UP000182235">
    <property type="component" value="Unassembled WGS sequence"/>
</dbReference>
<comment type="catalytic activity">
    <reaction evidence="10">
        <text>(sulfur carrier)-H + L-cysteine = (sulfur carrier)-SH + L-alanine</text>
        <dbReference type="Rhea" id="RHEA:43892"/>
        <dbReference type="Rhea" id="RHEA-COMP:14737"/>
        <dbReference type="Rhea" id="RHEA-COMP:14739"/>
        <dbReference type="ChEBI" id="CHEBI:29917"/>
        <dbReference type="ChEBI" id="CHEBI:35235"/>
        <dbReference type="ChEBI" id="CHEBI:57972"/>
        <dbReference type="ChEBI" id="CHEBI:64428"/>
        <dbReference type="EC" id="2.8.1.7"/>
    </reaction>
</comment>
<proteinExistence type="inferred from homology"/>
<dbReference type="GO" id="GO:0051536">
    <property type="term" value="F:iron-sulfur cluster binding"/>
    <property type="evidence" value="ECO:0007669"/>
    <property type="project" value="UniProtKB-KW"/>
</dbReference>
<dbReference type="InterPro" id="IPR015422">
    <property type="entry name" value="PyrdxlP-dep_Trfase_small"/>
</dbReference>
<evidence type="ECO:0000256" key="11">
    <source>
        <dbReference type="RuleBase" id="RU004504"/>
    </source>
</evidence>
<feature type="domain" description="Aminotransferase class V" evidence="12">
    <location>
        <begin position="107"/>
        <end position="471"/>
    </location>
</feature>
<dbReference type="GO" id="GO:0005739">
    <property type="term" value="C:mitochondrion"/>
    <property type="evidence" value="ECO:0007669"/>
    <property type="project" value="TreeGrafter"/>
</dbReference>
<keyword evidence="14" id="KW-1185">Reference proteome</keyword>
<keyword evidence="8" id="KW-0411">Iron-sulfur</keyword>
<dbReference type="GO" id="GO:1990221">
    <property type="term" value="C:L-cysteine desulfurase complex"/>
    <property type="evidence" value="ECO:0007669"/>
    <property type="project" value="UniProtKB-ARBA"/>
</dbReference>
<comment type="similarity">
    <text evidence="2">Belongs to the class-V pyridoxal-phosphate-dependent aminotransferase family. NifS/IscS subfamily.</text>
</comment>
<accession>A0A1J9QS46</accession>
<dbReference type="OrthoDB" id="10250117at2759"/>
<dbReference type="InterPro" id="IPR000192">
    <property type="entry name" value="Aminotrans_V_dom"/>
</dbReference>
<dbReference type="PANTHER" id="PTHR11601:SF34">
    <property type="entry name" value="CYSTEINE DESULFURASE"/>
    <property type="match status" value="1"/>
</dbReference>
<dbReference type="GO" id="GO:0002098">
    <property type="term" value="P:tRNA wobble uridine modification"/>
    <property type="evidence" value="ECO:0007669"/>
    <property type="project" value="UniProtKB-ARBA"/>
</dbReference>
<evidence type="ECO:0000259" key="12">
    <source>
        <dbReference type="Pfam" id="PF00266"/>
    </source>
</evidence>
<organism evidence="13 14">
    <name type="scientific">Emergomyces pasteurianus Ep9510</name>
    <dbReference type="NCBI Taxonomy" id="1447872"/>
    <lineage>
        <taxon>Eukaryota</taxon>
        <taxon>Fungi</taxon>
        <taxon>Dikarya</taxon>
        <taxon>Ascomycota</taxon>
        <taxon>Pezizomycotina</taxon>
        <taxon>Eurotiomycetes</taxon>
        <taxon>Eurotiomycetidae</taxon>
        <taxon>Onygenales</taxon>
        <taxon>Ajellomycetaceae</taxon>
        <taxon>Emergomyces</taxon>
    </lineage>
</organism>
<name>A0A1J9QS46_9EURO</name>
<dbReference type="InterPro" id="IPR010240">
    <property type="entry name" value="Cys_deSase_IscS"/>
</dbReference>
<dbReference type="AlphaFoldDB" id="A0A1J9QS46"/>
<evidence type="ECO:0000256" key="1">
    <source>
        <dbReference type="ARBA" id="ARBA00001933"/>
    </source>
</evidence>